<sequence>MFKLKKQLYLLKLVSLIFLGLLIFKSNNFLYASPGINLDVRMEQLTEERNNLVAQLHNHFNDLSVDNATRLIRMQTTNDAIERVSELITEIQQQLILRDQYRLQIANDTQQNINRRNQS</sequence>
<feature type="coiled-coil region" evidence="1">
    <location>
        <begin position="42"/>
        <end position="94"/>
    </location>
</feature>
<dbReference type="Proteomes" id="UP000677853">
    <property type="component" value="Unassembled WGS sequence"/>
</dbReference>
<organism evidence="2 3">
    <name type="scientific">Hydrangea phyllody phytoplasma</name>
    <dbReference type="NCBI Taxonomy" id="238673"/>
    <lineage>
        <taxon>Bacteria</taxon>
        <taxon>Bacillati</taxon>
        <taxon>Mycoplasmatota</taxon>
        <taxon>Mollicutes</taxon>
        <taxon>Acholeplasmatales</taxon>
        <taxon>Acholeplasmataceae</taxon>
        <taxon>Candidatus Phytoplasma</taxon>
        <taxon>16SrI (Aster yellows group)</taxon>
    </lineage>
</organism>
<proteinExistence type="predicted"/>
<name>A0ABQ1EKC9_9MOLU</name>
<dbReference type="RefSeq" id="WP_212775564.1">
    <property type="nucleotide sequence ID" value="NZ_BMZZ01000009.1"/>
</dbReference>
<reference evidence="2 3" key="1">
    <citation type="journal article" date="2021" name="J. Gen. Plant Pathol.">
        <title>Enrichment of phytoplasma genome DNA through a methyl-CpG binding domain-mediated method for efficient genome sequencing.</title>
        <authorList>
            <person name="Nijo T."/>
            <person name="Iwabuchi N."/>
            <person name="Tokuda R."/>
            <person name="Suzuki T."/>
            <person name="Matsumoto O."/>
            <person name="Miyazaki A."/>
            <person name="Maejima K."/>
            <person name="Oshima K."/>
            <person name="Namba S."/>
            <person name="Yamaji Y."/>
        </authorList>
    </citation>
    <scope>NUCLEOTIDE SEQUENCE [LARGE SCALE GENOMIC DNA]</scope>
    <source>
        <strain evidence="2 3">HP</strain>
    </source>
</reference>
<comment type="caution">
    <text evidence="2">The sequence shown here is derived from an EMBL/GenBank/DDBJ whole genome shotgun (WGS) entry which is preliminary data.</text>
</comment>
<protein>
    <recommendedName>
        <fullName evidence="4">Sequence-variable mosaic (SVM) signal sequence domain-containing protein</fullName>
    </recommendedName>
</protein>
<keyword evidence="1" id="KW-0175">Coiled coil</keyword>
<evidence type="ECO:0000313" key="3">
    <source>
        <dbReference type="Proteomes" id="UP000677853"/>
    </source>
</evidence>
<accession>A0ABQ1EKC9</accession>
<dbReference type="EMBL" id="BMZZ01000009">
    <property type="protein sequence ID" value="GFZ75474.1"/>
    <property type="molecule type" value="Genomic_DNA"/>
</dbReference>
<evidence type="ECO:0000256" key="1">
    <source>
        <dbReference type="SAM" id="Coils"/>
    </source>
</evidence>
<gene>
    <name evidence="2" type="ORF">HPP_4320</name>
</gene>
<evidence type="ECO:0008006" key="4">
    <source>
        <dbReference type="Google" id="ProtNLM"/>
    </source>
</evidence>
<keyword evidence="3" id="KW-1185">Reference proteome</keyword>
<evidence type="ECO:0000313" key="2">
    <source>
        <dbReference type="EMBL" id="GFZ75474.1"/>
    </source>
</evidence>